<dbReference type="SUPFAM" id="SSF47095">
    <property type="entry name" value="HMG-box"/>
    <property type="match status" value="1"/>
</dbReference>
<dbReference type="Pfam" id="PF00699">
    <property type="entry name" value="Urease_beta"/>
    <property type="match status" value="1"/>
</dbReference>
<dbReference type="PANTHER" id="PTHR33569:SF1">
    <property type="entry name" value="UREASE"/>
    <property type="match status" value="1"/>
</dbReference>
<evidence type="ECO:0000256" key="1">
    <source>
        <dbReference type="ARBA" id="ARBA00022801"/>
    </source>
</evidence>
<dbReference type="STRING" id="4232.A0A251TG63"/>
<protein>
    <submittedName>
        <fullName evidence="2">Putative urease, beta subunit, High mobility group box domain protein</fullName>
    </submittedName>
</protein>
<sequence>MCRSTNPKEKAPYFAKAARKKAEYEIDIKQHIDNLNETAMEISRTSSMNTNEDVELEVNSQDEVPSLEKFPDIEGGKIPGELILSNGDILLNAGREAVKINVTNDGDRPIQVGSHYHFIEVNPTLIFDRRKSYGMRLNIPAGTAARFEEIITLSQREQMWEQKSKGTHLSIFLGAPDVASPSS</sequence>
<accession>A0A251TG63</accession>
<dbReference type="Gene3D" id="2.10.150.10">
    <property type="entry name" value="Urease, beta subunit"/>
    <property type="match status" value="1"/>
</dbReference>
<keyword evidence="3" id="KW-1185">Reference proteome</keyword>
<dbReference type="EMBL" id="CM007899">
    <property type="protein sequence ID" value="OTG09733.1"/>
    <property type="molecule type" value="Genomic_DNA"/>
</dbReference>
<keyword evidence="1" id="KW-0378">Hydrolase</keyword>
<gene>
    <name evidence="2" type="ORF">HannXRQ_Chr10g0279721</name>
</gene>
<dbReference type="InterPro" id="IPR002019">
    <property type="entry name" value="Urease_beta-like"/>
</dbReference>
<dbReference type="Proteomes" id="UP000215914">
    <property type="component" value="Chromosome 10"/>
</dbReference>
<dbReference type="GO" id="GO:0035550">
    <property type="term" value="C:urease complex"/>
    <property type="evidence" value="ECO:0007669"/>
    <property type="project" value="InterPro"/>
</dbReference>
<proteinExistence type="predicted"/>
<organism evidence="2 3">
    <name type="scientific">Helianthus annuus</name>
    <name type="common">Common sunflower</name>
    <dbReference type="NCBI Taxonomy" id="4232"/>
    <lineage>
        <taxon>Eukaryota</taxon>
        <taxon>Viridiplantae</taxon>
        <taxon>Streptophyta</taxon>
        <taxon>Embryophyta</taxon>
        <taxon>Tracheophyta</taxon>
        <taxon>Spermatophyta</taxon>
        <taxon>Magnoliopsida</taxon>
        <taxon>eudicotyledons</taxon>
        <taxon>Gunneridae</taxon>
        <taxon>Pentapetalae</taxon>
        <taxon>asterids</taxon>
        <taxon>campanulids</taxon>
        <taxon>Asterales</taxon>
        <taxon>Asteraceae</taxon>
        <taxon>Asteroideae</taxon>
        <taxon>Heliantheae alliance</taxon>
        <taxon>Heliantheae</taxon>
        <taxon>Helianthus</taxon>
    </lineage>
</organism>
<dbReference type="PANTHER" id="PTHR33569">
    <property type="entry name" value="UREASE"/>
    <property type="match status" value="1"/>
</dbReference>
<dbReference type="SUPFAM" id="SSF51278">
    <property type="entry name" value="Urease, beta-subunit"/>
    <property type="match status" value="1"/>
</dbReference>
<dbReference type="GO" id="GO:0009039">
    <property type="term" value="F:urease activity"/>
    <property type="evidence" value="ECO:0000318"/>
    <property type="project" value="GO_Central"/>
</dbReference>
<dbReference type="InterPro" id="IPR050069">
    <property type="entry name" value="Urease_subunit"/>
</dbReference>
<dbReference type="InParanoid" id="A0A251TG63"/>
<dbReference type="InterPro" id="IPR036461">
    <property type="entry name" value="Urease_betasu_sf"/>
</dbReference>
<dbReference type="InterPro" id="IPR036910">
    <property type="entry name" value="HMG_box_dom_sf"/>
</dbReference>
<reference evidence="3" key="1">
    <citation type="journal article" date="2017" name="Nature">
        <title>The sunflower genome provides insights into oil metabolism, flowering and Asterid evolution.</title>
        <authorList>
            <person name="Badouin H."/>
            <person name="Gouzy J."/>
            <person name="Grassa C.J."/>
            <person name="Murat F."/>
            <person name="Staton S.E."/>
            <person name="Cottret L."/>
            <person name="Lelandais-Briere C."/>
            <person name="Owens G.L."/>
            <person name="Carrere S."/>
            <person name="Mayjonade B."/>
            <person name="Legrand L."/>
            <person name="Gill N."/>
            <person name="Kane N.C."/>
            <person name="Bowers J.E."/>
            <person name="Hubner S."/>
            <person name="Bellec A."/>
            <person name="Berard A."/>
            <person name="Berges H."/>
            <person name="Blanchet N."/>
            <person name="Boniface M.C."/>
            <person name="Brunel D."/>
            <person name="Catrice O."/>
            <person name="Chaidir N."/>
            <person name="Claudel C."/>
            <person name="Donnadieu C."/>
            <person name="Faraut T."/>
            <person name="Fievet G."/>
            <person name="Helmstetter N."/>
            <person name="King M."/>
            <person name="Knapp S.J."/>
            <person name="Lai Z."/>
            <person name="Le Paslier M.C."/>
            <person name="Lippi Y."/>
            <person name="Lorenzon L."/>
            <person name="Mandel J.R."/>
            <person name="Marage G."/>
            <person name="Marchand G."/>
            <person name="Marquand E."/>
            <person name="Bret-Mestries E."/>
            <person name="Morien E."/>
            <person name="Nambeesan S."/>
            <person name="Nguyen T."/>
            <person name="Pegot-Espagnet P."/>
            <person name="Pouilly N."/>
            <person name="Raftis F."/>
            <person name="Sallet E."/>
            <person name="Schiex T."/>
            <person name="Thomas J."/>
            <person name="Vandecasteele C."/>
            <person name="Vares D."/>
            <person name="Vear F."/>
            <person name="Vautrin S."/>
            <person name="Crespi M."/>
            <person name="Mangin B."/>
            <person name="Burke J.M."/>
            <person name="Salse J."/>
            <person name="Munos S."/>
            <person name="Vincourt P."/>
            <person name="Rieseberg L.H."/>
            <person name="Langlade N.B."/>
        </authorList>
    </citation>
    <scope>NUCLEOTIDE SEQUENCE [LARGE SCALE GENOMIC DNA]</scope>
    <source>
        <strain evidence="3">cv. SF193</strain>
    </source>
</reference>
<name>A0A251TG63_HELAN</name>
<dbReference type="GO" id="GO:0043419">
    <property type="term" value="P:urea catabolic process"/>
    <property type="evidence" value="ECO:0000318"/>
    <property type="project" value="GO_Central"/>
</dbReference>
<dbReference type="AlphaFoldDB" id="A0A251TG63"/>
<evidence type="ECO:0000313" key="2">
    <source>
        <dbReference type="EMBL" id="OTG09733.1"/>
    </source>
</evidence>
<dbReference type="NCBIfam" id="TIGR00192">
    <property type="entry name" value="urease_beta"/>
    <property type="match status" value="1"/>
</dbReference>
<evidence type="ECO:0000313" key="3">
    <source>
        <dbReference type="Proteomes" id="UP000215914"/>
    </source>
</evidence>
<dbReference type="CDD" id="cd00407">
    <property type="entry name" value="Urease_beta"/>
    <property type="match status" value="1"/>
</dbReference>